<protein>
    <recommendedName>
        <fullName evidence="6">DNA 3'-5' helicase</fullName>
        <ecNumber evidence="6">5.6.2.4</ecNumber>
    </recommendedName>
</protein>
<keyword evidence="2" id="KW-0238">DNA-binding</keyword>
<evidence type="ECO:0000256" key="2">
    <source>
        <dbReference type="ARBA" id="ARBA00023125"/>
    </source>
</evidence>
<evidence type="ECO:0000256" key="5">
    <source>
        <dbReference type="ARBA" id="ARBA00034617"/>
    </source>
</evidence>
<keyword evidence="4" id="KW-0539">Nucleus</keyword>
<dbReference type="EMBL" id="CAJVQB010151802">
    <property type="protein sequence ID" value="CAG8855662.1"/>
    <property type="molecule type" value="Genomic_DNA"/>
</dbReference>
<evidence type="ECO:0000256" key="1">
    <source>
        <dbReference type="ARBA" id="ARBA00005446"/>
    </source>
</evidence>
<evidence type="ECO:0000313" key="9">
    <source>
        <dbReference type="Proteomes" id="UP000789901"/>
    </source>
</evidence>
<gene>
    <name evidence="8" type="ORF">GMARGA_LOCUS44483</name>
</gene>
<dbReference type="InterPro" id="IPR001650">
    <property type="entry name" value="Helicase_C-like"/>
</dbReference>
<dbReference type="SUPFAM" id="SSF52540">
    <property type="entry name" value="P-loop containing nucleoside triphosphate hydrolases"/>
    <property type="match status" value="1"/>
</dbReference>
<dbReference type="PANTHER" id="PTHR13710">
    <property type="entry name" value="DNA HELICASE RECQ FAMILY MEMBER"/>
    <property type="match status" value="1"/>
</dbReference>
<reference evidence="8 9" key="1">
    <citation type="submission" date="2021-06" db="EMBL/GenBank/DDBJ databases">
        <authorList>
            <person name="Kallberg Y."/>
            <person name="Tangrot J."/>
            <person name="Rosling A."/>
        </authorList>
    </citation>
    <scope>NUCLEOTIDE SEQUENCE [LARGE SCALE GENOMIC DNA]</scope>
    <source>
        <strain evidence="8 9">120-4 pot B 10/14</strain>
    </source>
</reference>
<keyword evidence="9" id="KW-1185">Reference proteome</keyword>
<dbReference type="Gene3D" id="3.40.50.300">
    <property type="entry name" value="P-loop containing nucleotide triphosphate hydrolases"/>
    <property type="match status" value="1"/>
</dbReference>
<comment type="similarity">
    <text evidence="1">Belongs to the helicase family. RecQ subfamily.</text>
</comment>
<dbReference type="PANTHER" id="PTHR13710:SF153">
    <property type="entry name" value="RECQ-LIKE DNA HELICASE BLM"/>
    <property type="match status" value="1"/>
</dbReference>
<feature type="non-terminal residue" evidence="8">
    <location>
        <position position="63"/>
    </location>
</feature>
<organism evidence="8 9">
    <name type="scientific">Gigaspora margarita</name>
    <dbReference type="NCBI Taxonomy" id="4874"/>
    <lineage>
        <taxon>Eukaryota</taxon>
        <taxon>Fungi</taxon>
        <taxon>Fungi incertae sedis</taxon>
        <taxon>Mucoromycota</taxon>
        <taxon>Glomeromycotina</taxon>
        <taxon>Glomeromycetes</taxon>
        <taxon>Diversisporales</taxon>
        <taxon>Gigasporaceae</taxon>
        <taxon>Gigaspora</taxon>
    </lineage>
</organism>
<keyword evidence="3" id="KW-0413">Isomerase</keyword>
<feature type="non-terminal residue" evidence="8">
    <location>
        <position position="1"/>
    </location>
</feature>
<dbReference type="PROSITE" id="PS51194">
    <property type="entry name" value="HELICASE_CTER"/>
    <property type="match status" value="1"/>
</dbReference>
<proteinExistence type="inferred from homology"/>
<evidence type="ECO:0000256" key="4">
    <source>
        <dbReference type="ARBA" id="ARBA00023242"/>
    </source>
</evidence>
<evidence type="ECO:0000313" key="8">
    <source>
        <dbReference type="EMBL" id="CAG8855662.1"/>
    </source>
</evidence>
<dbReference type="Proteomes" id="UP000789901">
    <property type="component" value="Unassembled WGS sequence"/>
</dbReference>
<evidence type="ECO:0000259" key="7">
    <source>
        <dbReference type="PROSITE" id="PS51194"/>
    </source>
</evidence>
<comment type="caution">
    <text evidence="8">The sequence shown here is derived from an EMBL/GenBank/DDBJ whole genome shotgun (WGS) entry which is preliminary data.</text>
</comment>
<dbReference type="Pfam" id="PF00271">
    <property type="entry name" value="Helicase_C"/>
    <property type="match status" value="1"/>
</dbReference>
<sequence length="63" mass="7199">FGLGIDMPDVRLVINYTFLMSMTDLIQNSGRARRDQKPDAKCVILYTRKDICTNYAIIAGDRM</sequence>
<dbReference type="InterPro" id="IPR027417">
    <property type="entry name" value="P-loop_NTPase"/>
</dbReference>
<accession>A0ABN7XK31</accession>
<comment type="catalytic activity">
    <reaction evidence="5">
        <text>Couples ATP hydrolysis with the unwinding of duplex DNA by translocating in the 3'-5' direction.</text>
        <dbReference type="EC" id="5.6.2.4"/>
    </reaction>
</comment>
<evidence type="ECO:0000256" key="6">
    <source>
        <dbReference type="ARBA" id="ARBA00034808"/>
    </source>
</evidence>
<dbReference type="EC" id="5.6.2.4" evidence="6"/>
<feature type="domain" description="Helicase C-terminal" evidence="7">
    <location>
        <begin position="1"/>
        <end position="63"/>
    </location>
</feature>
<name>A0ABN7XK31_GIGMA</name>
<evidence type="ECO:0000256" key="3">
    <source>
        <dbReference type="ARBA" id="ARBA00023235"/>
    </source>
</evidence>